<dbReference type="GO" id="GO:0031956">
    <property type="term" value="F:medium-chain fatty acid-CoA ligase activity"/>
    <property type="evidence" value="ECO:0007669"/>
    <property type="project" value="TreeGrafter"/>
</dbReference>
<gene>
    <name evidence="6" type="ORF">FRACA_10031</name>
</gene>
<keyword evidence="2" id="KW-0436">Ligase</keyword>
<dbReference type="Proteomes" id="UP000234331">
    <property type="component" value="Unassembled WGS sequence"/>
</dbReference>
<organism evidence="6 7">
    <name type="scientific">Frankia canadensis</name>
    <dbReference type="NCBI Taxonomy" id="1836972"/>
    <lineage>
        <taxon>Bacteria</taxon>
        <taxon>Bacillati</taxon>
        <taxon>Actinomycetota</taxon>
        <taxon>Actinomycetes</taxon>
        <taxon>Frankiales</taxon>
        <taxon>Frankiaceae</taxon>
        <taxon>Frankia</taxon>
    </lineage>
</organism>
<evidence type="ECO:0000259" key="4">
    <source>
        <dbReference type="Pfam" id="PF00501"/>
    </source>
</evidence>
<dbReference type="InterPro" id="IPR000873">
    <property type="entry name" value="AMP-dep_synth/lig_dom"/>
</dbReference>
<keyword evidence="7" id="KW-1185">Reference proteome</keyword>
<dbReference type="Pfam" id="PF13193">
    <property type="entry name" value="AMP-binding_C"/>
    <property type="match status" value="1"/>
</dbReference>
<dbReference type="Gene3D" id="3.40.50.12780">
    <property type="entry name" value="N-terminal domain of ligase-like"/>
    <property type="match status" value="1"/>
</dbReference>
<feature type="region of interest" description="Disordered" evidence="3">
    <location>
        <begin position="174"/>
        <end position="193"/>
    </location>
</feature>
<dbReference type="OrthoDB" id="9803968at2"/>
<reference evidence="6 7" key="1">
    <citation type="submission" date="2017-06" db="EMBL/GenBank/DDBJ databases">
        <authorList>
            <person name="Kim H.J."/>
            <person name="Triplett B.A."/>
        </authorList>
    </citation>
    <scope>NUCLEOTIDE SEQUENCE [LARGE SCALE GENOMIC DNA]</scope>
    <source>
        <strain evidence="6">FRACA_ARgP5</strain>
    </source>
</reference>
<dbReference type="PANTHER" id="PTHR43201">
    <property type="entry name" value="ACYL-COA SYNTHETASE"/>
    <property type="match status" value="1"/>
</dbReference>
<feature type="domain" description="AMP-dependent synthetase/ligase" evidence="4">
    <location>
        <begin position="20"/>
        <end position="374"/>
    </location>
</feature>
<name>A0A2I2KHY5_9ACTN</name>
<dbReference type="RefSeq" id="WP_101829481.1">
    <property type="nucleotide sequence ID" value="NZ_FZMO01000001.1"/>
</dbReference>
<dbReference type="InterPro" id="IPR025110">
    <property type="entry name" value="AMP-bd_C"/>
</dbReference>
<dbReference type="Gene3D" id="3.30.300.30">
    <property type="match status" value="1"/>
</dbReference>
<dbReference type="InterPro" id="IPR042099">
    <property type="entry name" value="ANL_N_sf"/>
</dbReference>
<dbReference type="Pfam" id="PF00501">
    <property type="entry name" value="AMP-binding"/>
    <property type="match status" value="1"/>
</dbReference>
<evidence type="ECO:0000259" key="5">
    <source>
        <dbReference type="Pfam" id="PF13193"/>
    </source>
</evidence>
<dbReference type="AlphaFoldDB" id="A0A2I2KHY5"/>
<dbReference type="PANTHER" id="PTHR43201:SF5">
    <property type="entry name" value="MEDIUM-CHAIN ACYL-COA LIGASE ACSF2, MITOCHONDRIAL"/>
    <property type="match status" value="1"/>
</dbReference>
<dbReference type="EMBL" id="FZMO01000001">
    <property type="protein sequence ID" value="SNQ45272.1"/>
    <property type="molecule type" value="Genomic_DNA"/>
</dbReference>
<feature type="domain" description="AMP-binding enzyme C-terminal" evidence="5">
    <location>
        <begin position="432"/>
        <end position="510"/>
    </location>
</feature>
<dbReference type="SUPFAM" id="SSF56801">
    <property type="entry name" value="Acetyl-CoA synthetase-like"/>
    <property type="match status" value="1"/>
</dbReference>
<protein>
    <submittedName>
        <fullName evidence="6">Acyl-CoA synthetase</fullName>
    </submittedName>
</protein>
<dbReference type="GO" id="GO:0006631">
    <property type="term" value="P:fatty acid metabolic process"/>
    <property type="evidence" value="ECO:0007669"/>
    <property type="project" value="TreeGrafter"/>
</dbReference>
<evidence type="ECO:0000313" key="7">
    <source>
        <dbReference type="Proteomes" id="UP000234331"/>
    </source>
</evidence>
<comment type="similarity">
    <text evidence="1">Belongs to the ATP-dependent AMP-binding enzyme family.</text>
</comment>
<evidence type="ECO:0000256" key="1">
    <source>
        <dbReference type="ARBA" id="ARBA00006432"/>
    </source>
</evidence>
<evidence type="ECO:0000256" key="2">
    <source>
        <dbReference type="ARBA" id="ARBA00022598"/>
    </source>
</evidence>
<proteinExistence type="inferred from homology"/>
<dbReference type="FunFam" id="3.30.300.30:FF:000008">
    <property type="entry name" value="2,3-dihydroxybenzoate-AMP ligase"/>
    <property type="match status" value="1"/>
</dbReference>
<evidence type="ECO:0000313" key="6">
    <source>
        <dbReference type="EMBL" id="SNQ45272.1"/>
    </source>
</evidence>
<dbReference type="InterPro" id="IPR045851">
    <property type="entry name" value="AMP-bd_C_sf"/>
</dbReference>
<accession>A0A2I2KHY5</accession>
<evidence type="ECO:0000256" key="3">
    <source>
        <dbReference type="SAM" id="MobiDB-lite"/>
    </source>
</evidence>
<sequence length="528" mass="57321">MSKGGSAGSNDLSAWQRGSCDPDRRAVIDKNDVEYTYGWLQARVNRWSNALQASGVKPDDRVALVAQNGTEYLVVVLAAMQIGARLVPVNFHLTAAEIEYVLEDSDSAVVVVDADLPDAVAAATAVATAKVSRRAPVRVALGEVEGFLAADEFIAGLSDAPPAHREPGQRMYYTSGTTGRPKGVVKPRNQGDPDELAVRSSKALFESSGRELAEDGVTLVSGPLYHAAPLGAAVGALHLGQTVVLMGKWDPREFLGVVQRHRVTSATMVPTMFERLLKLPASIRDTYDLSSLRVITHAGAPCAIQTKRSMIEWLGPILNEFYAASEGGGTRVTSQEWLERPGTVGRPSPNAAIKIVDEYDHEVSPGTIGRVFMKLREPFTYHNDPGKTASAVIGDMFTTGDLGYVDEEGYLFLRDRSTDVIISGGVNIYPAEIEAVLLQHPAVADVAVIGVPNSEWGEEVKAVVQLAEGLEPSPALAVEIREFCQERLAKFKVPRSVEFEASLPRSDNGKLYKRRIRDRYWQADGRKI</sequence>